<evidence type="ECO:0000256" key="1">
    <source>
        <dbReference type="ARBA" id="ARBA00004496"/>
    </source>
</evidence>
<reference evidence="17 18" key="1">
    <citation type="submission" date="2017-10" db="EMBL/GenBank/DDBJ databases">
        <authorList>
            <person name="Banno H."/>
            <person name="Chua N.-H."/>
        </authorList>
    </citation>
    <scope>NUCLEOTIDE SEQUENCE [LARGE SCALE GENOMIC DNA]</scope>
    <source>
        <strain evidence="17">Vibrio tapetis CECT4600</strain>
    </source>
</reference>
<dbReference type="RefSeq" id="WP_102522977.1">
    <property type="nucleotide sequence ID" value="NZ_LT960611.1"/>
</dbReference>
<keyword evidence="10 14" id="KW-0143">Chaperone</keyword>
<keyword evidence="8 15" id="KW-0346">Stress response</keyword>
<dbReference type="GO" id="GO:0042026">
    <property type="term" value="P:protein refolding"/>
    <property type="evidence" value="ECO:0007669"/>
    <property type="project" value="UniProtKB-UniRule"/>
</dbReference>
<dbReference type="PROSITE" id="PS00870">
    <property type="entry name" value="CLPAB_1"/>
    <property type="match status" value="1"/>
</dbReference>
<dbReference type="InterPro" id="IPR028299">
    <property type="entry name" value="ClpA/B_CS2"/>
</dbReference>
<organism evidence="17 18">
    <name type="scientific">Vibrio tapetis subsp. tapetis</name>
    <dbReference type="NCBI Taxonomy" id="1671868"/>
    <lineage>
        <taxon>Bacteria</taxon>
        <taxon>Pseudomonadati</taxon>
        <taxon>Pseudomonadota</taxon>
        <taxon>Gammaproteobacteria</taxon>
        <taxon>Vibrionales</taxon>
        <taxon>Vibrionaceae</taxon>
        <taxon>Vibrio</taxon>
    </lineage>
</organism>
<dbReference type="Proteomes" id="UP000235828">
    <property type="component" value="Chromosome A"/>
</dbReference>
<dbReference type="FunFam" id="3.40.50.300:FF:000120">
    <property type="entry name" value="ATP-dependent chaperone ClpB"/>
    <property type="match status" value="1"/>
</dbReference>
<evidence type="ECO:0000259" key="16">
    <source>
        <dbReference type="PROSITE" id="PS51903"/>
    </source>
</evidence>
<evidence type="ECO:0000256" key="6">
    <source>
        <dbReference type="ARBA" id="ARBA00022741"/>
    </source>
</evidence>
<sequence length="857" mass="95814">MRLDRFTSKFQVAISDAQSLALGRDHQYIEPVHLMVSLLNQDSGTVRPLLTMLDVDVMQLRSKLSEMLDRLPKVSGIGGDVQLSSAMGTVFNMCDKVAQKRQDSYISSEIFLLAAVEDKGALGQLFKEMGLTEKKVTQAIEQIRGGQKVDDPNAEDKRQALDKFTIDLTERAEQGRLDPVIGRDDEIRRTIQVLQRRTKNNPVIIGEPGVGKTAIVEGLAQRIINNEVPEGLRGRRVLSLDMGSLVAGAKYRGEFEERLKSVLNELSKEEGNVILFIDELHTMVGAGKGEGSMDAGNMLKPALARGELHCVGATTLDEYRQHLEKDPALERRFQKVIVDEPTVEDTVAILRGLKERYELHHHVEITDPAIVAAATLSHRYVSDRQLPDKAIDLIDEAASSIRMQIDSKPESLDKLERKIIQLKIEQQALVNEQDDASYKRLSTINVELSEKERDYAELEEIWKAEKAALSGTQHIKAELEQSRMDMDIARRAGDLNRMSELQYGRIPELEKQLDLAAQAEMQEMTLLKNKVTDAEIAEVLSKATGIPVSKMLEAEKEKLLQMEQVLHNRVIGQQEAVEVVSNAIRRSRAGLSDPNKPIGSFLFLGPTGVGKTELCKTLAHFLFDSEDSMVRIDMSEFMEKHSVARLVGAPPGYVGYEEGGYLTEAVRRKPYSVILLDEIEKAHPDVFNILLQVLDDGRLTDGQGRTVDFRNTVVIMTSNLGSSRIQENFATLDYEGIKREVMDVVGKHFRPEFLNRVDESVVFHPLGQNHIKSIAAIQLQRLAQRMADRGYELEVSEPALSLIAQVGFDPVYGARPLKRAIQQSVENPLAKAILAGKVDPDKKVQLLVKNDRIIAHQ</sequence>
<dbReference type="OrthoDB" id="9803641at2"/>
<evidence type="ECO:0000256" key="3">
    <source>
        <dbReference type="ARBA" id="ARBA00017574"/>
    </source>
</evidence>
<dbReference type="Pfam" id="PF00004">
    <property type="entry name" value="AAA"/>
    <property type="match status" value="1"/>
</dbReference>
<evidence type="ECO:0000256" key="13">
    <source>
        <dbReference type="PROSITE-ProRule" id="PRU01251"/>
    </source>
</evidence>
<proteinExistence type="inferred from homology"/>
<evidence type="ECO:0000313" key="18">
    <source>
        <dbReference type="Proteomes" id="UP000235828"/>
    </source>
</evidence>
<evidence type="ECO:0000256" key="15">
    <source>
        <dbReference type="RuleBase" id="RU362034"/>
    </source>
</evidence>
<comment type="subunit">
    <text evidence="15">Homohexamer; The oligomerization is ATP-dependent.</text>
</comment>
<evidence type="ECO:0000256" key="5">
    <source>
        <dbReference type="ARBA" id="ARBA00022737"/>
    </source>
</evidence>
<dbReference type="InterPro" id="IPR001270">
    <property type="entry name" value="ClpA/B"/>
</dbReference>
<dbReference type="Pfam" id="PF10431">
    <property type="entry name" value="ClpB_D2-small"/>
    <property type="match status" value="1"/>
</dbReference>
<dbReference type="InterPro" id="IPR003593">
    <property type="entry name" value="AAA+_ATPase"/>
</dbReference>
<dbReference type="InterPro" id="IPR017730">
    <property type="entry name" value="Chaperonin_ClpB"/>
</dbReference>
<keyword evidence="6 14" id="KW-0547">Nucleotide-binding</keyword>
<dbReference type="GO" id="GO:0005524">
    <property type="term" value="F:ATP binding"/>
    <property type="evidence" value="ECO:0007669"/>
    <property type="project" value="UniProtKB-UniRule"/>
</dbReference>
<evidence type="ECO:0000256" key="8">
    <source>
        <dbReference type="ARBA" id="ARBA00023016"/>
    </source>
</evidence>
<evidence type="ECO:0000256" key="7">
    <source>
        <dbReference type="ARBA" id="ARBA00022840"/>
    </source>
</evidence>
<dbReference type="FunFam" id="1.10.1780.10:FF:000003">
    <property type="entry name" value="ATP-dependent chaperone ClpB"/>
    <property type="match status" value="1"/>
</dbReference>
<dbReference type="GO" id="GO:0016887">
    <property type="term" value="F:ATP hydrolysis activity"/>
    <property type="evidence" value="ECO:0007669"/>
    <property type="project" value="InterPro"/>
</dbReference>
<dbReference type="GO" id="GO:0042802">
    <property type="term" value="F:identical protein binding"/>
    <property type="evidence" value="ECO:0007669"/>
    <property type="project" value="UniProtKB-ARBA"/>
</dbReference>
<dbReference type="PRINTS" id="PR00300">
    <property type="entry name" value="CLPPROTEASEA"/>
</dbReference>
<comment type="similarity">
    <text evidence="2 14">Belongs to the ClpA/ClpB family.</text>
</comment>
<dbReference type="FunFam" id="3.40.50.300:FF:000025">
    <property type="entry name" value="ATP-dependent Clp protease subunit"/>
    <property type="match status" value="1"/>
</dbReference>
<dbReference type="FunFam" id="3.40.50.300:FF:000010">
    <property type="entry name" value="Chaperone clpB 1, putative"/>
    <property type="match status" value="1"/>
</dbReference>
<dbReference type="AlphaFoldDB" id="A0A2N8ZF08"/>
<dbReference type="Gene3D" id="1.10.1780.10">
    <property type="entry name" value="Clp, N-terminal domain"/>
    <property type="match status" value="1"/>
</dbReference>
<dbReference type="PROSITE" id="PS00871">
    <property type="entry name" value="CLPAB_2"/>
    <property type="match status" value="1"/>
</dbReference>
<comment type="subcellular location">
    <subcellularLocation>
        <location evidence="1 15">Cytoplasm</location>
    </subcellularLocation>
</comment>
<evidence type="ECO:0000256" key="2">
    <source>
        <dbReference type="ARBA" id="ARBA00008675"/>
    </source>
</evidence>
<evidence type="ECO:0000256" key="14">
    <source>
        <dbReference type="RuleBase" id="RU004432"/>
    </source>
</evidence>
<keyword evidence="9 15" id="KW-0175">Coiled coil</keyword>
<accession>A0A2N8ZF08</accession>
<dbReference type="InterPro" id="IPR004176">
    <property type="entry name" value="Clp_R_N"/>
</dbReference>
<dbReference type="Gene3D" id="3.40.50.300">
    <property type="entry name" value="P-loop containing nucleotide triphosphate hydrolases"/>
    <property type="match status" value="3"/>
</dbReference>
<dbReference type="GO" id="GO:0034605">
    <property type="term" value="P:cellular response to heat"/>
    <property type="evidence" value="ECO:0007669"/>
    <property type="project" value="TreeGrafter"/>
</dbReference>
<dbReference type="KEGG" id="vta:A2531"/>
<evidence type="ECO:0000256" key="11">
    <source>
        <dbReference type="ARBA" id="ARBA00025613"/>
    </source>
</evidence>
<evidence type="ECO:0000256" key="10">
    <source>
        <dbReference type="ARBA" id="ARBA00023186"/>
    </source>
</evidence>
<dbReference type="Gene3D" id="1.10.8.60">
    <property type="match status" value="1"/>
</dbReference>
<dbReference type="CDD" id="cd00009">
    <property type="entry name" value="AAA"/>
    <property type="match status" value="1"/>
</dbReference>
<dbReference type="SUPFAM" id="SSF52540">
    <property type="entry name" value="P-loop containing nucleoside triphosphate hydrolases"/>
    <property type="match status" value="2"/>
</dbReference>
<dbReference type="PROSITE" id="PS51903">
    <property type="entry name" value="CLP_R"/>
    <property type="match status" value="1"/>
</dbReference>
<evidence type="ECO:0000256" key="4">
    <source>
        <dbReference type="ARBA" id="ARBA00022490"/>
    </source>
</evidence>
<dbReference type="EMBL" id="LT960611">
    <property type="protein sequence ID" value="SON50504.1"/>
    <property type="molecule type" value="Genomic_DNA"/>
</dbReference>
<dbReference type="InterPro" id="IPR041546">
    <property type="entry name" value="ClpA/ClpB_AAA_lid"/>
</dbReference>
<protein>
    <recommendedName>
        <fullName evidence="3 15">Chaperone protein ClpB</fullName>
    </recommendedName>
</protein>
<keyword evidence="5 13" id="KW-0677">Repeat</keyword>
<dbReference type="GO" id="GO:0005829">
    <property type="term" value="C:cytosol"/>
    <property type="evidence" value="ECO:0007669"/>
    <property type="project" value="UniProtKB-ARBA"/>
</dbReference>
<dbReference type="SMART" id="SM01086">
    <property type="entry name" value="ClpB_D2-small"/>
    <property type="match status" value="1"/>
</dbReference>
<dbReference type="SMART" id="SM00382">
    <property type="entry name" value="AAA"/>
    <property type="match status" value="2"/>
</dbReference>
<dbReference type="InterPro" id="IPR036628">
    <property type="entry name" value="Clp_N_dom_sf"/>
</dbReference>
<keyword evidence="18" id="KW-1185">Reference proteome</keyword>
<comment type="subunit">
    <text evidence="12">Homohexamer. The oligomerization is ATP-dependent.</text>
</comment>
<feature type="domain" description="Clp R" evidence="16">
    <location>
        <begin position="3"/>
        <end position="146"/>
    </location>
</feature>
<dbReference type="CDD" id="cd19499">
    <property type="entry name" value="RecA-like_ClpB_Hsp104-like"/>
    <property type="match status" value="1"/>
</dbReference>
<dbReference type="InterPro" id="IPR027417">
    <property type="entry name" value="P-loop_NTPase"/>
</dbReference>
<feature type="coiled-coil region" evidence="15">
    <location>
        <begin position="412"/>
        <end position="461"/>
    </location>
</feature>
<gene>
    <name evidence="15 17" type="primary">clpB</name>
    <name evidence="17" type="ORF">VTAP4600_A2531</name>
</gene>
<dbReference type="InterPro" id="IPR019489">
    <property type="entry name" value="Clp_ATPase_C"/>
</dbReference>
<keyword evidence="4 15" id="KW-0963">Cytoplasm</keyword>
<dbReference type="Pfam" id="PF17871">
    <property type="entry name" value="AAA_lid_9"/>
    <property type="match status" value="1"/>
</dbReference>
<keyword evidence="7 14" id="KW-0067">ATP-binding</keyword>
<comment type="function">
    <text evidence="11">Part of a stress-induced multi-chaperone system, it is involved in the recovery of the cell from heat-induced damage, in cooperation with DnaK, DnaJ and GrpE. Acts before DnaK, in the processing of protein aggregates. Protein binding stimulates the ATPase activity; ATP hydrolysis unfolds the denatured protein aggregates, which probably helps expose new hydrophobic binding sites on the surface of ClpB-bound aggregates, contributing to the solubilization and refolding of denatured protein aggregates by DnaK.</text>
</comment>
<evidence type="ECO:0000313" key="17">
    <source>
        <dbReference type="EMBL" id="SON50504.1"/>
    </source>
</evidence>
<evidence type="ECO:0000256" key="9">
    <source>
        <dbReference type="ARBA" id="ARBA00023054"/>
    </source>
</evidence>
<dbReference type="NCBIfam" id="NF008118">
    <property type="entry name" value="PRK10865.1"/>
    <property type="match status" value="1"/>
</dbReference>
<dbReference type="NCBIfam" id="TIGR03346">
    <property type="entry name" value="chaperone_ClpB"/>
    <property type="match status" value="1"/>
</dbReference>
<evidence type="ECO:0000256" key="12">
    <source>
        <dbReference type="ARBA" id="ARBA00026057"/>
    </source>
</evidence>
<dbReference type="PANTHER" id="PTHR11638">
    <property type="entry name" value="ATP-DEPENDENT CLP PROTEASE"/>
    <property type="match status" value="1"/>
</dbReference>
<dbReference type="PANTHER" id="PTHR11638:SF18">
    <property type="entry name" value="HEAT SHOCK PROTEIN 104"/>
    <property type="match status" value="1"/>
</dbReference>
<name>A0A2N8ZF08_9VIBR</name>
<dbReference type="Pfam" id="PF02861">
    <property type="entry name" value="Clp_N"/>
    <property type="match status" value="1"/>
</dbReference>
<dbReference type="InterPro" id="IPR050130">
    <property type="entry name" value="ClpA_ClpB"/>
</dbReference>
<dbReference type="SUPFAM" id="SSF81923">
    <property type="entry name" value="Double Clp-N motif"/>
    <property type="match status" value="1"/>
</dbReference>
<dbReference type="FunFam" id="1.10.8.60:FF:000017">
    <property type="entry name" value="ATP-dependent chaperone ClpB"/>
    <property type="match status" value="1"/>
</dbReference>
<dbReference type="InterPro" id="IPR018368">
    <property type="entry name" value="ClpA/B_CS1"/>
</dbReference>
<dbReference type="InterPro" id="IPR003959">
    <property type="entry name" value="ATPase_AAA_core"/>
</dbReference>
<dbReference type="Pfam" id="PF07724">
    <property type="entry name" value="AAA_2"/>
    <property type="match status" value="1"/>
</dbReference>